<keyword evidence="1" id="KW-0472">Membrane</keyword>
<feature type="transmembrane region" description="Helical" evidence="1">
    <location>
        <begin position="44"/>
        <end position="62"/>
    </location>
</feature>
<gene>
    <name evidence="2" type="ORF">GA0061074_1033</name>
</gene>
<dbReference type="RefSeq" id="WP_092461771.1">
    <property type="nucleotide sequence ID" value="NZ_BJEE01000004.1"/>
</dbReference>
<keyword evidence="1" id="KW-0812">Transmembrane</keyword>
<accession>A0A1C3ZV62</accession>
<keyword evidence="3" id="KW-1185">Reference proteome</keyword>
<evidence type="ECO:0000313" key="2">
    <source>
        <dbReference type="EMBL" id="SCB86233.1"/>
    </source>
</evidence>
<evidence type="ECO:0000313" key="3">
    <source>
        <dbReference type="Proteomes" id="UP000199268"/>
    </source>
</evidence>
<sequence>MKKILPILSIILWVVTIGIFINAFMHHDLWGLTPIIAHNSIHGIFGWSLMLSIVFSILWVIVRHKK</sequence>
<dbReference type="Proteomes" id="UP000199268">
    <property type="component" value="Unassembled WGS sequence"/>
</dbReference>
<dbReference type="AlphaFoldDB" id="A0A1C3ZV62"/>
<reference evidence="3" key="1">
    <citation type="submission" date="2016-08" db="EMBL/GenBank/DDBJ databases">
        <authorList>
            <person name="Varghese N."/>
            <person name="Submissions Spin"/>
        </authorList>
    </citation>
    <scope>NUCLEOTIDE SEQUENCE [LARGE SCALE GENOMIC DNA]</scope>
    <source>
        <strain evidence="3">R-53094</strain>
    </source>
</reference>
<protein>
    <submittedName>
        <fullName evidence="2">Uncharacterized protein</fullName>
    </submittedName>
</protein>
<evidence type="ECO:0000256" key="1">
    <source>
        <dbReference type="SAM" id="Phobius"/>
    </source>
</evidence>
<dbReference type="STRING" id="1505725.GA0061074_1033"/>
<feature type="transmembrane region" description="Helical" evidence="1">
    <location>
        <begin position="7"/>
        <end position="24"/>
    </location>
</feature>
<proteinExistence type="predicted"/>
<dbReference type="EMBL" id="FMAO01000003">
    <property type="protein sequence ID" value="SCB86233.1"/>
    <property type="molecule type" value="Genomic_DNA"/>
</dbReference>
<organism evidence="2 3">
    <name type="scientific">Weissella bombi</name>
    <dbReference type="NCBI Taxonomy" id="1505725"/>
    <lineage>
        <taxon>Bacteria</taxon>
        <taxon>Bacillati</taxon>
        <taxon>Bacillota</taxon>
        <taxon>Bacilli</taxon>
        <taxon>Lactobacillales</taxon>
        <taxon>Lactobacillaceae</taxon>
        <taxon>Weissella</taxon>
    </lineage>
</organism>
<dbReference type="OrthoDB" id="2317805at2"/>
<name>A0A1C3ZV62_9LACO</name>
<keyword evidence="1" id="KW-1133">Transmembrane helix</keyword>